<proteinExistence type="predicted"/>
<evidence type="ECO:0000313" key="1">
    <source>
        <dbReference type="EMBL" id="MYM89183.1"/>
    </source>
</evidence>
<dbReference type="RefSeq" id="WP_161098139.1">
    <property type="nucleotide sequence ID" value="NZ_WWCW01000066.1"/>
</dbReference>
<dbReference type="EMBL" id="WWCW01000066">
    <property type="protein sequence ID" value="MYM89183.1"/>
    <property type="molecule type" value="Genomic_DNA"/>
</dbReference>
<dbReference type="Proteomes" id="UP000470302">
    <property type="component" value="Unassembled WGS sequence"/>
</dbReference>
<gene>
    <name evidence="1" type="ORF">GTP91_18645</name>
</gene>
<name>A0A845G3H3_9BURK</name>
<accession>A0A845G3H3</accession>
<organism evidence="1 2">
    <name type="scientific">Duganella vulcania</name>
    <dbReference type="NCBI Taxonomy" id="2692166"/>
    <lineage>
        <taxon>Bacteria</taxon>
        <taxon>Pseudomonadati</taxon>
        <taxon>Pseudomonadota</taxon>
        <taxon>Betaproteobacteria</taxon>
        <taxon>Burkholderiales</taxon>
        <taxon>Oxalobacteraceae</taxon>
        <taxon>Telluria group</taxon>
        <taxon>Duganella</taxon>
    </lineage>
</organism>
<protein>
    <submittedName>
        <fullName evidence="1">Uncharacterized protein</fullName>
    </submittedName>
</protein>
<sequence length="288" mass="32110">MRNETAAISANLHGDKLYQLRARHALPLLVRQALAGTPIFYQQLAVEMGMPNPRNLNFVLGSVGQSLIHLEKEWNETIPPIQCLVINQSNQLPGEGFGWFLENGSEWKGLSKRQKATVTHAVMQKIYAYPKWPAVLKALELVPVPPNYTDLLDRASNGGMGGGESEEHRVLKEYVQRQPQLVGLSMRYGPGVVEKKIPSGDRLDVFFESDDEWIGVEVKSSISDESDLVRGIFQCVKYKAVLNALSICEQRDVNVRTVLVLQGTLPPHLIPLKHMLGVEVIQAVDPRS</sequence>
<comment type="caution">
    <text evidence="1">The sequence shown here is derived from an EMBL/GenBank/DDBJ whole genome shotgun (WGS) entry which is preliminary data.</text>
</comment>
<evidence type="ECO:0000313" key="2">
    <source>
        <dbReference type="Proteomes" id="UP000470302"/>
    </source>
</evidence>
<dbReference type="AlphaFoldDB" id="A0A845G3H3"/>
<reference evidence="1 2" key="1">
    <citation type="submission" date="2020-01" db="EMBL/GenBank/DDBJ databases">
        <title>Novel species isolated from a subtropical stream in China.</title>
        <authorList>
            <person name="Lu H."/>
        </authorList>
    </citation>
    <scope>NUCLEOTIDE SEQUENCE [LARGE SCALE GENOMIC DNA]</scope>
    <source>
        <strain evidence="1 2">FT82W</strain>
    </source>
</reference>